<feature type="compositionally biased region" description="Basic and acidic residues" evidence="1">
    <location>
        <begin position="46"/>
        <end position="62"/>
    </location>
</feature>
<feature type="region of interest" description="Disordered" evidence="1">
    <location>
        <begin position="19"/>
        <end position="38"/>
    </location>
</feature>
<dbReference type="Proteomes" id="UP000580517">
    <property type="component" value="Unassembled WGS sequence"/>
</dbReference>
<protein>
    <submittedName>
        <fullName evidence="3">M48 family metallopeptidase</fullName>
    </submittedName>
</protein>
<evidence type="ECO:0000256" key="1">
    <source>
        <dbReference type="SAM" id="MobiDB-lite"/>
    </source>
</evidence>
<dbReference type="PANTHER" id="PTHR30399">
    <property type="entry name" value="UNCHARACTERIZED PROTEIN YGJP"/>
    <property type="match status" value="1"/>
</dbReference>
<sequence>MARPEQLDLFADLPAAGPTAGGAMAPASSMDSHVSGAAQDIQVSDKHAVPGDARHVSREKSPESGALPVPIAPPSVLPDGMRWREVSTPQQTIGFLLRRSRRRSIGLSVDDGGLLVTAPNWVTLRQIDEAVIEKSRWIVRKLRERHERKAQQATADTLWQQDGQLPYMGQRITLRLGGGDARPWFTGQPFAPSAGDQLVLGLPAGADPLRVRDSTYAWLQQQAQAWLGARLQHFLDANGLAVRRWRLSSAATRWGSCSSDGNIMLNWRLIHFRHDVIDYVIAHEVAHLRYLNHSADFWREVGRILPGFEAARDVLRRHDPASLPLI</sequence>
<dbReference type="InterPro" id="IPR002725">
    <property type="entry name" value="YgjP-like_metallopeptidase"/>
</dbReference>
<gene>
    <name evidence="3" type="ORF">H0A68_16715</name>
</gene>
<dbReference type="EMBL" id="JACCEW010000006">
    <property type="protein sequence ID" value="NYT38528.1"/>
    <property type="molecule type" value="Genomic_DNA"/>
</dbReference>
<proteinExistence type="predicted"/>
<evidence type="ECO:0000313" key="3">
    <source>
        <dbReference type="EMBL" id="NYT38528.1"/>
    </source>
</evidence>
<accession>A0A853FFT6</accession>
<evidence type="ECO:0000313" key="4">
    <source>
        <dbReference type="Proteomes" id="UP000580517"/>
    </source>
</evidence>
<dbReference type="Gene3D" id="3.30.2010.10">
    <property type="entry name" value="Metalloproteases ('zincins'), catalytic domain"/>
    <property type="match status" value="1"/>
</dbReference>
<organism evidence="3 4">
    <name type="scientific">Allopusillimonas soli</name>
    <dbReference type="NCBI Taxonomy" id="659016"/>
    <lineage>
        <taxon>Bacteria</taxon>
        <taxon>Pseudomonadati</taxon>
        <taxon>Pseudomonadota</taxon>
        <taxon>Betaproteobacteria</taxon>
        <taxon>Burkholderiales</taxon>
        <taxon>Alcaligenaceae</taxon>
        <taxon>Allopusillimonas</taxon>
    </lineage>
</organism>
<dbReference type="OrthoDB" id="9811177at2"/>
<keyword evidence="4" id="KW-1185">Reference proteome</keyword>
<dbReference type="AlphaFoldDB" id="A0A853FFT6"/>
<reference evidence="3 4" key="1">
    <citation type="submission" date="2020-07" db="EMBL/GenBank/DDBJ databases">
        <title>Taxonomic revisions and descriptions of new bacterial species based on genomic comparisons in the high-G+C-content subgroup of the family Alcaligenaceae.</title>
        <authorList>
            <person name="Szabo A."/>
            <person name="Felfoldi T."/>
        </authorList>
    </citation>
    <scope>NUCLEOTIDE SEQUENCE [LARGE SCALE GENOMIC DNA]</scope>
    <source>
        <strain evidence="3 4">DSM 25264</strain>
    </source>
</reference>
<feature type="domain" description="YgjP-like metallopeptidase" evidence="2">
    <location>
        <begin position="103"/>
        <end position="318"/>
    </location>
</feature>
<name>A0A853FFT6_9BURK</name>
<comment type="caution">
    <text evidence="3">The sequence shown here is derived from an EMBL/GenBank/DDBJ whole genome shotgun (WGS) entry which is preliminary data.</text>
</comment>
<dbReference type="InterPro" id="IPR053136">
    <property type="entry name" value="UTP_pyrophosphatase-like"/>
</dbReference>
<dbReference type="Pfam" id="PF01863">
    <property type="entry name" value="YgjP-like"/>
    <property type="match status" value="1"/>
</dbReference>
<feature type="region of interest" description="Disordered" evidence="1">
    <location>
        <begin position="46"/>
        <end position="73"/>
    </location>
</feature>
<evidence type="ECO:0000259" key="2">
    <source>
        <dbReference type="Pfam" id="PF01863"/>
    </source>
</evidence>
<dbReference type="CDD" id="cd07344">
    <property type="entry name" value="M48_yhfN_like"/>
    <property type="match status" value="1"/>
</dbReference>
<dbReference type="PANTHER" id="PTHR30399:SF1">
    <property type="entry name" value="UTP PYROPHOSPHATASE"/>
    <property type="match status" value="1"/>
</dbReference>